<evidence type="ECO:0000256" key="2">
    <source>
        <dbReference type="PROSITE-ProRule" id="PRU00708"/>
    </source>
</evidence>
<keyword evidence="4" id="KW-1185">Reference proteome</keyword>
<evidence type="ECO:0000256" key="1">
    <source>
        <dbReference type="ARBA" id="ARBA00022737"/>
    </source>
</evidence>
<name>D8SRW3_SELML</name>
<dbReference type="NCBIfam" id="TIGR00756">
    <property type="entry name" value="PPR"/>
    <property type="match status" value="4"/>
</dbReference>
<feature type="repeat" description="PPR" evidence="2">
    <location>
        <begin position="123"/>
        <end position="157"/>
    </location>
</feature>
<dbReference type="Gramene" id="EFJ12923">
    <property type="protein sequence ID" value="EFJ12923"/>
    <property type="gene ID" value="SELMODRAFT_22638"/>
</dbReference>
<evidence type="ECO:0000313" key="4">
    <source>
        <dbReference type="Proteomes" id="UP000001514"/>
    </source>
</evidence>
<proteinExistence type="predicted"/>
<dbReference type="AlphaFoldDB" id="D8SRW3"/>
<dbReference type="eggNOG" id="KOG4197">
    <property type="taxonomic scope" value="Eukaryota"/>
</dbReference>
<dbReference type="GO" id="GO:0048731">
    <property type="term" value="P:system development"/>
    <property type="evidence" value="ECO:0007669"/>
    <property type="project" value="UniProtKB-ARBA"/>
</dbReference>
<dbReference type="PROSITE" id="PS51375">
    <property type="entry name" value="PPR"/>
    <property type="match status" value="4"/>
</dbReference>
<feature type="repeat" description="PPR" evidence="2">
    <location>
        <begin position="58"/>
        <end position="92"/>
    </location>
</feature>
<dbReference type="GO" id="GO:0003723">
    <property type="term" value="F:RNA binding"/>
    <property type="evidence" value="ECO:0007669"/>
    <property type="project" value="InterPro"/>
</dbReference>
<dbReference type="Proteomes" id="UP000001514">
    <property type="component" value="Unassembled WGS sequence"/>
</dbReference>
<dbReference type="OMA" id="FDMMRTT"/>
<dbReference type="InterPro" id="IPR011990">
    <property type="entry name" value="TPR-like_helical_dom_sf"/>
</dbReference>
<dbReference type="InterPro" id="IPR002885">
    <property type="entry name" value="PPR_rpt"/>
</dbReference>
<sequence>NALVTAYAKRGSVVEAKNLFDQIPNPNVVSWTALVTAYAQNGHLARATSLFAKMPERNTVTCNAMLAAYASHGDMDAARELYDRMDERDAVTWSTMISGYARAWDAGYVADARRMFDDMPIRSAVTWNAMIAAYGQNGVGGEAIRLFQEMDVEGIPADDITFVSVIDVCGSVADLRVGELVHEEVVARGLETEMALGNALVTMYGRCGVLDTARLLFDEMAGKDTWTWNSMITAYAQAGREVQSLELWRAMQLQGVDVDEVTFVGILSACSHGGILEHCGICYFGTMLGDYGITPIVDHYICMVDVLGRVGKLDDAEKTIELVPKYTPDTKLVAWTTLLNGCRMHHDFNRGMRVIKEMIQLDVNNASPYVMLSNMY</sequence>
<dbReference type="PANTHER" id="PTHR47926:SF533">
    <property type="entry name" value="DYW DOMAIN-CONTAINING PROTEIN"/>
    <property type="match status" value="1"/>
</dbReference>
<dbReference type="InParanoid" id="D8SRW3"/>
<dbReference type="EMBL" id="GL377636">
    <property type="protein sequence ID" value="EFJ12923.1"/>
    <property type="molecule type" value="Genomic_DNA"/>
</dbReference>
<organism evidence="4">
    <name type="scientific">Selaginella moellendorffii</name>
    <name type="common">Spikemoss</name>
    <dbReference type="NCBI Taxonomy" id="88036"/>
    <lineage>
        <taxon>Eukaryota</taxon>
        <taxon>Viridiplantae</taxon>
        <taxon>Streptophyta</taxon>
        <taxon>Embryophyta</taxon>
        <taxon>Tracheophyta</taxon>
        <taxon>Lycopodiopsida</taxon>
        <taxon>Selaginellales</taxon>
        <taxon>Selaginellaceae</taxon>
        <taxon>Selaginella</taxon>
    </lineage>
</organism>
<evidence type="ECO:0000313" key="3">
    <source>
        <dbReference type="EMBL" id="EFJ12923.1"/>
    </source>
</evidence>
<dbReference type="InterPro" id="IPR046960">
    <property type="entry name" value="PPR_At4g14850-like_plant"/>
</dbReference>
<dbReference type="Pfam" id="PF13812">
    <property type="entry name" value="PPR_3"/>
    <property type="match status" value="1"/>
</dbReference>
<feature type="repeat" description="PPR" evidence="2">
    <location>
        <begin position="27"/>
        <end position="57"/>
    </location>
</feature>
<feature type="non-terminal residue" evidence="3">
    <location>
        <position position="1"/>
    </location>
</feature>
<dbReference type="GO" id="GO:0009451">
    <property type="term" value="P:RNA modification"/>
    <property type="evidence" value="ECO:0007669"/>
    <property type="project" value="InterPro"/>
</dbReference>
<feature type="non-terminal residue" evidence="3">
    <location>
        <position position="376"/>
    </location>
</feature>
<dbReference type="Pfam" id="PF13041">
    <property type="entry name" value="PPR_2"/>
    <property type="match status" value="3"/>
</dbReference>
<keyword evidence="1" id="KW-0677">Repeat</keyword>
<dbReference type="HOGENOM" id="CLU_002706_0_0_1"/>
<reference evidence="3 4" key="1">
    <citation type="journal article" date="2011" name="Science">
        <title>The Selaginella genome identifies genetic changes associated with the evolution of vascular plants.</title>
        <authorList>
            <person name="Banks J.A."/>
            <person name="Nishiyama T."/>
            <person name="Hasebe M."/>
            <person name="Bowman J.L."/>
            <person name="Gribskov M."/>
            <person name="dePamphilis C."/>
            <person name="Albert V.A."/>
            <person name="Aono N."/>
            <person name="Aoyama T."/>
            <person name="Ambrose B.A."/>
            <person name="Ashton N.W."/>
            <person name="Axtell M.J."/>
            <person name="Barker E."/>
            <person name="Barker M.S."/>
            <person name="Bennetzen J.L."/>
            <person name="Bonawitz N.D."/>
            <person name="Chapple C."/>
            <person name="Cheng C."/>
            <person name="Correa L.G."/>
            <person name="Dacre M."/>
            <person name="DeBarry J."/>
            <person name="Dreyer I."/>
            <person name="Elias M."/>
            <person name="Engstrom E.M."/>
            <person name="Estelle M."/>
            <person name="Feng L."/>
            <person name="Finet C."/>
            <person name="Floyd S.K."/>
            <person name="Frommer W.B."/>
            <person name="Fujita T."/>
            <person name="Gramzow L."/>
            <person name="Gutensohn M."/>
            <person name="Harholt J."/>
            <person name="Hattori M."/>
            <person name="Heyl A."/>
            <person name="Hirai T."/>
            <person name="Hiwatashi Y."/>
            <person name="Ishikawa M."/>
            <person name="Iwata M."/>
            <person name="Karol K.G."/>
            <person name="Koehler B."/>
            <person name="Kolukisaoglu U."/>
            <person name="Kubo M."/>
            <person name="Kurata T."/>
            <person name="Lalonde S."/>
            <person name="Li K."/>
            <person name="Li Y."/>
            <person name="Litt A."/>
            <person name="Lyons E."/>
            <person name="Manning G."/>
            <person name="Maruyama T."/>
            <person name="Michael T.P."/>
            <person name="Mikami K."/>
            <person name="Miyazaki S."/>
            <person name="Morinaga S."/>
            <person name="Murata T."/>
            <person name="Mueller-Roeber B."/>
            <person name="Nelson D.R."/>
            <person name="Obara M."/>
            <person name="Oguri Y."/>
            <person name="Olmstead R.G."/>
            <person name="Onodera N."/>
            <person name="Petersen B.L."/>
            <person name="Pils B."/>
            <person name="Prigge M."/>
            <person name="Rensing S.A."/>
            <person name="Riano-Pachon D.M."/>
            <person name="Roberts A.W."/>
            <person name="Sato Y."/>
            <person name="Scheller H.V."/>
            <person name="Schulz B."/>
            <person name="Schulz C."/>
            <person name="Shakirov E.V."/>
            <person name="Shibagaki N."/>
            <person name="Shinohara N."/>
            <person name="Shippen D.E."/>
            <person name="Soerensen I."/>
            <person name="Sotooka R."/>
            <person name="Sugimoto N."/>
            <person name="Sugita M."/>
            <person name="Sumikawa N."/>
            <person name="Tanurdzic M."/>
            <person name="Theissen G."/>
            <person name="Ulvskov P."/>
            <person name="Wakazuki S."/>
            <person name="Weng J.K."/>
            <person name="Willats W.W."/>
            <person name="Wipf D."/>
            <person name="Wolf P.G."/>
            <person name="Yang L."/>
            <person name="Zimmer A.D."/>
            <person name="Zhu Q."/>
            <person name="Mitros T."/>
            <person name="Hellsten U."/>
            <person name="Loque D."/>
            <person name="Otillar R."/>
            <person name="Salamov A."/>
            <person name="Schmutz J."/>
            <person name="Shapiro H."/>
            <person name="Lindquist E."/>
            <person name="Lucas S."/>
            <person name="Rokhsar D."/>
            <person name="Grigoriev I.V."/>
        </authorList>
    </citation>
    <scope>NUCLEOTIDE SEQUENCE [LARGE SCALE GENOMIC DNA]</scope>
</reference>
<accession>D8SRW3</accession>
<protein>
    <recommendedName>
        <fullName evidence="5">Pentacotripeptide-repeat region of PRORP domain-containing protein</fullName>
    </recommendedName>
</protein>
<dbReference type="Gene3D" id="1.25.40.10">
    <property type="entry name" value="Tetratricopeptide repeat domain"/>
    <property type="match status" value="4"/>
</dbReference>
<dbReference type="FunFam" id="1.25.40.10:FF:000158">
    <property type="entry name" value="pentatricopeptide repeat-containing protein At2g33680"/>
    <property type="match status" value="1"/>
</dbReference>
<gene>
    <name evidence="3" type="ORF">SELMODRAFT_22638</name>
</gene>
<feature type="repeat" description="PPR" evidence="2">
    <location>
        <begin position="224"/>
        <end position="258"/>
    </location>
</feature>
<evidence type="ECO:0008006" key="5">
    <source>
        <dbReference type="Google" id="ProtNLM"/>
    </source>
</evidence>
<dbReference type="Pfam" id="PF01535">
    <property type="entry name" value="PPR"/>
    <property type="match status" value="3"/>
</dbReference>
<dbReference type="KEGG" id="smo:SELMODRAFT_22638"/>
<dbReference type="PANTHER" id="PTHR47926">
    <property type="entry name" value="PENTATRICOPEPTIDE REPEAT-CONTAINING PROTEIN"/>
    <property type="match status" value="1"/>
</dbReference>